<evidence type="ECO:0000259" key="6">
    <source>
        <dbReference type="Pfam" id="PF04116"/>
    </source>
</evidence>
<gene>
    <name evidence="7" type="ORF">RT723_09740</name>
</gene>
<dbReference type="InterPro" id="IPR050307">
    <property type="entry name" value="Sterol_Desaturase_Related"/>
</dbReference>
<evidence type="ECO:0000256" key="2">
    <source>
        <dbReference type="ARBA" id="ARBA00022692"/>
    </source>
</evidence>
<dbReference type="Pfam" id="PF04116">
    <property type="entry name" value="FA_hydroxylase"/>
    <property type="match status" value="1"/>
</dbReference>
<proteinExistence type="predicted"/>
<dbReference type="EMBL" id="JAWCUA010000007">
    <property type="protein sequence ID" value="MDU0113270.1"/>
    <property type="molecule type" value="Genomic_DNA"/>
</dbReference>
<accession>A0ABU3R1G8</accession>
<feature type="domain" description="Fatty acid hydroxylase" evidence="6">
    <location>
        <begin position="127"/>
        <end position="275"/>
    </location>
</feature>
<feature type="transmembrane region" description="Helical" evidence="5">
    <location>
        <begin position="25"/>
        <end position="42"/>
    </location>
</feature>
<keyword evidence="8" id="KW-1185">Reference proteome</keyword>
<dbReference type="PANTHER" id="PTHR11863">
    <property type="entry name" value="STEROL DESATURASE"/>
    <property type="match status" value="1"/>
</dbReference>
<keyword evidence="3 5" id="KW-1133">Transmembrane helix</keyword>
<feature type="transmembrane region" description="Helical" evidence="5">
    <location>
        <begin position="177"/>
        <end position="198"/>
    </location>
</feature>
<evidence type="ECO:0000256" key="5">
    <source>
        <dbReference type="SAM" id="Phobius"/>
    </source>
</evidence>
<sequence>MFILDFLSANIQELFSFFDDANKRVFWIYLVSAFILASVVYYQKKPTQKPSNFFKFVFPKNIYFAKSAQHDYLLLILNKLIKAALFPLVIFTMAPIAISLSSLLETIFGQREFIDVSPFTIMLFFTVVLFLFDDFTRFLLHYLLHRVSFLWEFHKVHHSATVLTPFTIYRSHPVENYLYACRMAITQGAAVGIAYYLFGPTLKMIDILGANLLVFVFNLLGSNLRHSHIWLSWGDRVEKWFISPAQHQVHHSNLPRHHHSNFGSALAIWDRWFNTHTKASEVENITFGLPDKTIDHSSVLKMYYQPFRNIGARIANKRQQKEHE</sequence>
<feature type="transmembrane region" description="Helical" evidence="5">
    <location>
        <begin position="116"/>
        <end position="132"/>
    </location>
</feature>
<evidence type="ECO:0000256" key="3">
    <source>
        <dbReference type="ARBA" id="ARBA00022989"/>
    </source>
</evidence>
<protein>
    <submittedName>
        <fullName evidence="7">Sterol desaturase family protein</fullName>
    </submittedName>
</protein>
<dbReference type="Proteomes" id="UP001257914">
    <property type="component" value="Unassembled WGS sequence"/>
</dbReference>
<comment type="subcellular location">
    <subcellularLocation>
        <location evidence="1">Membrane</location>
    </subcellularLocation>
</comment>
<evidence type="ECO:0000256" key="4">
    <source>
        <dbReference type="ARBA" id="ARBA00023136"/>
    </source>
</evidence>
<keyword evidence="2 5" id="KW-0812">Transmembrane</keyword>
<reference evidence="7 8" key="1">
    <citation type="submission" date="2023-10" db="EMBL/GenBank/DDBJ databases">
        <title>Psychrosphaera aquimaarina strain SW33 isolated from seawater.</title>
        <authorList>
            <person name="Bayburt H."/>
            <person name="Kim J.M."/>
            <person name="Choi B.J."/>
            <person name="Jeon C.O."/>
        </authorList>
    </citation>
    <scope>NUCLEOTIDE SEQUENCE [LARGE SCALE GENOMIC DNA]</scope>
    <source>
        <strain evidence="7 8">KCTC 52743</strain>
    </source>
</reference>
<dbReference type="RefSeq" id="WP_315946882.1">
    <property type="nucleotide sequence ID" value="NZ_JAWCUA010000007.1"/>
</dbReference>
<evidence type="ECO:0000313" key="7">
    <source>
        <dbReference type="EMBL" id="MDU0113270.1"/>
    </source>
</evidence>
<organism evidence="7 8">
    <name type="scientific">Psychrosphaera aquimarina</name>
    <dbReference type="NCBI Taxonomy" id="2044854"/>
    <lineage>
        <taxon>Bacteria</taxon>
        <taxon>Pseudomonadati</taxon>
        <taxon>Pseudomonadota</taxon>
        <taxon>Gammaproteobacteria</taxon>
        <taxon>Alteromonadales</taxon>
        <taxon>Pseudoalteromonadaceae</taxon>
        <taxon>Psychrosphaera</taxon>
    </lineage>
</organism>
<keyword evidence="4 5" id="KW-0472">Membrane</keyword>
<comment type="caution">
    <text evidence="7">The sequence shown here is derived from an EMBL/GenBank/DDBJ whole genome shotgun (WGS) entry which is preliminary data.</text>
</comment>
<evidence type="ECO:0000313" key="8">
    <source>
        <dbReference type="Proteomes" id="UP001257914"/>
    </source>
</evidence>
<name>A0ABU3R1G8_9GAMM</name>
<feature type="transmembrane region" description="Helical" evidence="5">
    <location>
        <begin position="204"/>
        <end position="221"/>
    </location>
</feature>
<evidence type="ECO:0000256" key="1">
    <source>
        <dbReference type="ARBA" id="ARBA00004370"/>
    </source>
</evidence>
<feature type="transmembrane region" description="Helical" evidence="5">
    <location>
        <begin position="83"/>
        <end position="104"/>
    </location>
</feature>
<dbReference type="InterPro" id="IPR006694">
    <property type="entry name" value="Fatty_acid_hydroxylase"/>
</dbReference>